<dbReference type="InterPro" id="IPR018666">
    <property type="entry name" value="DUF2125"/>
</dbReference>
<accession>A0A1M6NPD4</accession>
<evidence type="ECO:0000313" key="3">
    <source>
        <dbReference type="Proteomes" id="UP000183982"/>
    </source>
</evidence>
<dbReference type="Proteomes" id="UP000183982">
    <property type="component" value="Unassembled WGS sequence"/>
</dbReference>
<evidence type="ECO:0008006" key="4">
    <source>
        <dbReference type="Google" id="ProtNLM"/>
    </source>
</evidence>
<reference evidence="3" key="1">
    <citation type="submission" date="2016-11" db="EMBL/GenBank/DDBJ databases">
        <authorList>
            <person name="Varghese N."/>
            <person name="Submissions S."/>
        </authorList>
    </citation>
    <scope>NUCLEOTIDE SEQUENCE [LARGE SCALE GENOMIC DNA]</scope>
    <source>
        <strain evidence="3">DSM 100564</strain>
    </source>
</reference>
<name>A0A1M6NPD4_9RHOB</name>
<proteinExistence type="predicted"/>
<evidence type="ECO:0000256" key="1">
    <source>
        <dbReference type="SAM" id="SignalP"/>
    </source>
</evidence>
<keyword evidence="1" id="KW-0732">Signal</keyword>
<dbReference type="STRING" id="1470563.SAMN05444000_11660"/>
<feature type="chain" id="PRO_5013200803" description="DUF2125 domain-containing protein" evidence="1">
    <location>
        <begin position="25"/>
        <end position="500"/>
    </location>
</feature>
<evidence type="ECO:0000313" key="2">
    <source>
        <dbReference type="EMBL" id="SHJ97528.1"/>
    </source>
</evidence>
<dbReference type="Pfam" id="PF09898">
    <property type="entry name" value="DUF2125"/>
    <property type="match status" value="1"/>
</dbReference>
<dbReference type="EMBL" id="FQZQ01000016">
    <property type="protein sequence ID" value="SHJ97528.1"/>
    <property type="molecule type" value="Genomic_DNA"/>
</dbReference>
<organism evidence="2 3">
    <name type="scientific">Shimia gijangensis</name>
    <dbReference type="NCBI Taxonomy" id="1470563"/>
    <lineage>
        <taxon>Bacteria</taxon>
        <taxon>Pseudomonadati</taxon>
        <taxon>Pseudomonadota</taxon>
        <taxon>Alphaproteobacteria</taxon>
        <taxon>Rhodobacterales</taxon>
        <taxon>Roseobacteraceae</taxon>
    </lineage>
</organism>
<keyword evidence="3" id="KW-1185">Reference proteome</keyword>
<sequence>MNRWSAFTTAGAMATLLSTTSAFADVSNQDVWSTWKGVLTGVGYDVAGQESQSGNSLTVSDLVLSIDLAPEEGSVSMNFGEMTFEEQGDGTVRIGLPATLPVKIVSDVEGEQTDVTLTATMDGLDMVASGDPDDITYTYSANSMAMALTELLVNGQPMDDFTFDMMMSAMSGVSSIGGGDMARFAQTMTANSLTMKVKGDDPDDGKVDMNMDIQGLAFESEGVVPMGVDHENPAEIFRSGFNMQGSFSAEGSTLVVDAEEDQAPTKINMSTATSKLAVTMGDGLFDYDGSVVDVAFSMVGGGSPLPIVVNMDELSYGLLMPLLKGTSPQDFDFSFKLAGLTISDMLWGIFDPGGMLPRDPATISVALNGTTTLFEDLVSEEMEDADEFPGEVNSLTLTEVLVEAVGARISGDGGFVFDNTDLQTFDGIPRPEGSVALNVKGANALMDTLVAMGLLPEEQVMGARMMMAMFSVPGDSEDEVNSVIEINAEGHVLANGQRIQ</sequence>
<dbReference type="AlphaFoldDB" id="A0A1M6NPD4"/>
<protein>
    <recommendedName>
        <fullName evidence="4">DUF2125 domain-containing protein</fullName>
    </recommendedName>
</protein>
<dbReference type="RefSeq" id="WP_139280735.1">
    <property type="nucleotide sequence ID" value="NZ_FQZQ01000016.1"/>
</dbReference>
<gene>
    <name evidence="2" type="ORF">SAMN05444000_11660</name>
</gene>
<feature type="signal peptide" evidence="1">
    <location>
        <begin position="1"/>
        <end position="24"/>
    </location>
</feature>
<dbReference type="OrthoDB" id="7791409at2"/>